<proteinExistence type="predicted"/>
<dbReference type="PANTHER" id="PTHR32194:SF2">
    <property type="entry name" value="PROTEASOME SUBUNIT BETA TYPE-1"/>
    <property type="match status" value="1"/>
</dbReference>
<gene>
    <name evidence="6" type="ORF">CTOB1V02_LOCUS6599</name>
</gene>
<keyword evidence="4" id="KW-0539">Nucleus</keyword>
<evidence type="ECO:0000256" key="5">
    <source>
        <dbReference type="ARBA" id="ARBA00026071"/>
    </source>
</evidence>
<dbReference type="GO" id="GO:0005737">
    <property type="term" value="C:cytoplasm"/>
    <property type="evidence" value="ECO:0007669"/>
    <property type="project" value="TreeGrafter"/>
</dbReference>
<reference evidence="6" key="1">
    <citation type="submission" date="2020-11" db="EMBL/GenBank/DDBJ databases">
        <authorList>
            <person name="Tran Van P."/>
        </authorList>
    </citation>
    <scope>NUCLEOTIDE SEQUENCE</scope>
</reference>
<dbReference type="InterPro" id="IPR029055">
    <property type="entry name" value="Ntn_hydrolases_N"/>
</dbReference>
<protein>
    <submittedName>
        <fullName evidence="6">Uncharacterized protein</fullName>
    </submittedName>
</protein>
<dbReference type="OrthoDB" id="268479at2759"/>
<dbReference type="InterPro" id="IPR023333">
    <property type="entry name" value="Proteasome_suB-type"/>
</dbReference>
<evidence type="ECO:0000313" key="6">
    <source>
        <dbReference type="EMBL" id="CAD7228721.1"/>
    </source>
</evidence>
<dbReference type="GO" id="GO:0051603">
    <property type="term" value="P:proteolysis involved in protein catabolic process"/>
    <property type="evidence" value="ECO:0007669"/>
    <property type="project" value="InterPro"/>
</dbReference>
<dbReference type="FunFam" id="3.60.20.10:FF:000027">
    <property type="entry name" value="Proteasome subunit beta type-6"/>
    <property type="match status" value="1"/>
</dbReference>
<dbReference type="PROSITE" id="PS51476">
    <property type="entry name" value="PROTEASOME_BETA_2"/>
    <property type="match status" value="1"/>
</dbReference>
<name>A0A7R8ZRB5_9CRUS</name>
<comment type="subunit">
    <text evidence="5">The 26S proteasome consists of a 20S proteasome core and two 19S regulatory subunits. The 20S proteasome core is composed of 28 subunits that are arranged in four stacked rings, resulting in a barrel-shaped structure. The two end rings are each formed by seven alpha subunits, and the two central rings are each formed by seven beta subunits. The catalytic chamber with the active sites is on the inside of the barrel.</text>
</comment>
<dbReference type="GO" id="GO:0005634">
    <property type="term" value="C:nucleus"/>
    <property type="evidence" value="ECO:0007669"/>
    <property type="project" value="UniProtKB-SubCell"/>
</dbReference>
<accession>A0A7R8ZRB5</accession>
<dbReference type="Gene3D" id="3.60.20.10">
    <property type="entry name" value="Glutamine Phosphoribosylpyrophosphate, subunit 1, domain 1"/>
    <property type="match status" value="1"/>
</dbReference>
<dbReference type="InterPro" id="IPR001353">
    <property type="entry name" value="Proteasome_sua/b"/>
</dbReference>
<sequence length="238" mass="26397">MDYSFDPLLTPTFASNAEKQARFNPYMENGGSIVAIGGSGFAVIASETRLTAGFNIFSRECNKLFPLTPKTILGCAGCWCDILTFTELVRTRLKMYQFDHKEQMTTPAIAQLLVTMLYYKRFFPYYIANVVAGLEEGENGELEGVVFSYDPVGHMDKKKYVATGAAGPLLQPLLDNQVGHKNISIERTDALSKEEAISLVKDVFISAAEREINTGDGVHIMVLTKEGIETEQFALRKD</sequence>
<keyword evidence="3" id="KW-0647">Proteasome</keyword>
<dbReference type="EMBL" id="OB661670">
    <property type="protein sequence ID" value="CAD7228721.1"/>
    <property type="molecule type" value="Genomic_DNA"/>
</dbReference>
<dbReference type="AlphaFoldDB" id="A0A7R8ZRB5"/>
<dbReference type="PANTHER" id="PTHR32194">
    <property type="entry name" value="METALLOPROTEASE TLDD"/>
    <property type="match status" value="1"/>
</dbReference>
<keyword evidence="2" id="KW-0963">Cytoplasm</keyword>
<comment type="subcellular location">
    <subcellularLocation>
        <location evidence="1">Nucleus</location>
    </subcellularLocation>
</comment>
<dbReference type="Pfam" id="PF00227">
    <property type="entry name" value="Proteasome"/>
    <property type="match status" value="1"/>
</dbReference>
<dbReference type="SUPFAM" id="SSF56235">
    <property type="entry name" value="N-terminal nucleophile aminohydrolases (Ntn hydrolases)"/>
    <property type="match status" value="1"/>
</dbReference>
<evidence type="ECO:0000256" key="2">
    <source>
        <dbReference type="ARBA" id="ARBA00022490"/>
    </source>
</evidence>
<dbReference type="GO" id="GO:0005839">
    <property type="term" value="C:proteasome core complex"/>
    <property type="evidence" value="ECO:0007669"/>
    <property type="project" value="InterPro"/>
</dbReference>
<evidence type="ECO:0000256" key="4">
    <source>
        <dbReference type="ARBA" id="ARBA00023242"/>
    </source>
</evidence>
<organism evidence="6">
    <name type="scientific">Cyprideis torosa</name>
    <dbReference type="NCBI Taxonomy" id="163714"/>
    <lineage>
        <taxon>Eukaryota</taxon>
        <taxon>Metazoa</taxon>
        <taxon>Ecdysozoa</taxon>
        <taxon>Arthropoda</taxon>
        <taxon>Crustacea</taxon>
        <taxon>Oligostraca</taxon>
        <taxon>Ostracoda</taxon>
        <taxon>Podocopa</taxon>
        <taxon>Podocopida</taxon>
        <taxon>Cytherocopina</taxon>
        <taxon>Cytheroidea</taxon>
        <taxon>Cytherideidae</taxon>
        <taxon>Cyprideis</taxon>
    </lineage>
</organism>
<evidence type="ECO:0000256" key="3">
    <source>
        <dbReference type="ARBA" id="ARBA00022942"/>
    </source>
</evidence>
<evidence type="ECO:0000256" key="1">
    <source>
        <dbReference type="ARBA" id="ARBA00004123"/>
    </source>
</evidence>